<dbReference type="CDD" id="cd00063">
    <property type="entry name" value="FN3"/>
    <property type="match status" value="1"/>
</dbReference>
<feature type="signal peptide" evidence="3">
    <location>
        <begin position="1"/>
        <end position="27"/>
    </location>
</feature>
<dbReference type="AlphaFoldDB" id="A0A7J6DI87"/>
<dbReference type="SUPFAM" id="SSF49265">
    <property type="entry name" value="Fibronectin type III"/>
    <property type="match status" value="2"/>
</dbReference>
<proteinExistence type="predicted"/>
<dbReference type="GO" id="GO:0044458">
    <property type="term" value="P:motile cilium assembly"/>
    <property type="evidence" value="ECO:0007669"/>
    <property type="project" value="TreeGrafter"/>
</dbReference>
<gene>
    <name evidence="7" type="ORF">G5714_001041</name>
</gene>
<keyword evidence="3" id="KW-0732">Signal</keyword>
<dbReference type="EMBL" id="JAAMOB010000001">
    <property type="protein sequence ID" value="KAF4118990.1"/>
    <property type="molecule type" value="Genomic_DNA"/>
</dbReference>
<dbReference type="InterPro" id="IPR054089">
    <property type="entry name" value="Cep192-like_D3"/>
</dbReference>
<feature type="region of interest" description="Disordered" evidence="1">
    <location>
        <begin position="1119"/>
        <end position="1171"/>
    </location>
</feature>
<protein>
    <submittedName>
        <fullName evidence="7">Uncharacterized protein</fullName>
    </submittedName>
</protein>
<name>A0A7J6DI87_9TELE</name>
<evidence type="ECO:0000313" key="7">
    <source>
        <dbReference type="EMBL" id="KAF4118990.1"/>
    </source>
</evidence>
<organism evidence="7 8">
    <name type="scientific">Onychostoma macrolepis</name>
    <dbReference type="NCBI Taxonomy" id="369639"/>
    <lineage>
        <taxon>Eukaryota</taxon>
        <taxon>Metazoa</taxon>
        <taxon>Chordata</taxon>
        <taxon>Craniata</taxon>
        <taxon>Vertebrata</taxon>
        <taxon>Euteleostomi</taxon>
        <taxon>Actinopterygii</taxon>
        <taxon>Neopterygii</taxon>
        <taxon>Teleostei</taxon>
        <taxon>Ostariophysi</taxon>
        <taxon>Cypriniformes</taxon>
        <taxon>Cyprinidae</taxon>
        <taxon>Acrossocheilinae</taxon>
        <taxon>Onychostoma</taxon>
    </lineage>
</organism>
<feature type="compositionally biased region" description="Low complexity" evidence="1">
    <location>
        <begin position="1138"/>
        <end position="1148"/>
    </location>
</feature>
<feature type="compositionally biased region" description="Acidic residues" evidence="1">
    <location>
        <begin position="938"/>
        <end position="954"/>
    </location>
</feature>
<feature type="transmembrane region" description="Helical" evidence="2">
    <location>
        <begin position="227"/>
        <end position="250"/>
    </location>
</feature>
<evidence type="ECO:0000313" key="8">
    <source>
        <dbReference type="Proteomes" id="UP000579812"/>
    </source>
</evidence>
<feature type="domain" description="Fibronectin type-III" evidence="4">
    <location>
        <begin position="23"/>
        <end position="111"/>
    </location>
</feature>
<evidence type="ECO:0000256" key="2">
    <source>
        <dbReference type="SAM" id="Phobius"/>
    </source>
</evidence>
<dbReference type="Pfam" id="PF24771">
    <property type="entry name" value="Ig_CFAP74_1st"/>
    <property type="match status" value="1"/>
</dbReference>
<feature type="region of interest" description="Disordered" evidence="1">
    <location>
        <begin position="938"/>
        <end position="963"/>
    </location>
</feature>
<comment type="caution">
    <text evidence="7">The sequence shown here is derived from an EMBL/GenBank/DDBJ whole genome shotgun (WGS) entry which is preliminary data.</text>
</comment>
<keyword evidence="2" id="KW-0812">Transmembrane</keyword>
<reference evidence="7 8" key="1">
    <citation type="submission" date="2020-04" db="EMBL/GenBank/DDBJ databases">
        <title>Chromosome-level genome assembly of a cyprinid fish Onychostoma macrolepis by integration of Nanopore Sequencing, Bionano and Hi-C technology.</title>
        <authorList>
            <person name="Wang D."/>
        </authorList>
    </citation>
    <scope>NUCLEOTIDE SEQUENCE [LARGE SCALE GENOMIC DNA]</scope>
    <source>
        <strain evidence="7">SWU-2019</strain>
        <tissue evidence="7">Muscle</tissue>
    </source>
</reference>
<evidence type="ECO:0000256" key="1">
    <source>
        <dbReference type="SAM" id="MobiDB-lite"/>
    </source>
</evidence>
<keyword evidence="2" id="KW-0472">Membrane</keyword>
<keyword evidence="8" id="KW-1185">Reference proteome</keyword>
<keyword evidence="2" id="KW-1133">Transmembrane helix</keyword>
<dbReference type="Proteomes" id="UP000579812">
    <property type="component" value="Unassembled WGS sequence"/>
</dbReference>
<dbReference type="Pfam" id="PF22067">
    <property type="entry name" value="Cep192_D3"/>
    <property type="match status" value="1"/>
</dbReference>
<evidence type="ECO:0000256" key="3">
    <source>
        <dbReference type="SAM" id="SignalP"/>
    </source>
</evidence>
<dbReference type="InterPro" id="IPR029676">
    <property type="entry name" value="CFAP221"/>
</dbReference>
<feature type="domain" description="Interferon/interleukin receptor" evidence="5">
    <location>
        <begin position="123"/>
        <end position="223"/>
    </location>
</feature>
<dbReference type="GO" id="GO:0003341">
    <property type="term" value="P:cilium movement"/>
    <property type="evidence" value="ECO:0007669"/>
    <property type="project" value="InterPro"/>
</dbReference>
<dbReference type="GO" id="GO:0097729">
    <property type="term" value="C:9+2 motile cilium"/>
    <property type="evidence" value="ECO:0007669"/>
    <property type="project" value="TreeGrafter"/>
</dbReference>
<dbReference type="Pfam" id="PF09294">
    <property type="entry name" value="Interfer-bind"/>
    <property type="match status" value="1"/>
</dbReference>
<evidence type="ECO:0000259" key="6">
    <source>
        <dbReference type="Pfam" id="PF22067"/>
    </source>
</evidence>
<dbReference type="InterPro" id="IPR036116">
    <property type="entry name" value="FN3_sf"/>
</dbReference>
<dbReference type="PANTHER" id="PTHR46500:SF1">
    <property type="entry name" value="CILIA- AND FLAGELLA-ASSOCIATED PROTEIN 221"/>
    <property type="match status" value="1"/>
</dbReference>
<feature type="chain" id="PRO_5029756061" evidence="3">
    <location>
        <begin position="28"/>
        <end position="1192"/>
    </location>
</feature>
<dbReference type="InterPro" id="IPR015373">
    <property type="entry name" value="Interferon/interleukin_rcp_dom"/>
</dbReference>
<dbReference type="Pfam" id="PF01108">
    <property type="entry name" value="Tissue_fac"/>
    <property type="match status" value="1"/>
</dbReference>
<feature type="domain" description="Cep192-like" evidence="6">
    <location>
        <begin position="493"/>
        <end position="568"/>
    </location>
</feature>
<evidence type="ECO:0000259" key="5">
    <source>
        <dbReference type="Pfam" id="PF09294"/>
    </source>
</evidence>
<feature type="region of interest" description="Disordered" evidence="1">
    <location>
        <begin position="600"/>
        <end position="642"/>
    </location>
</feature>
<sequence>MLSVMFVKLRVLALIFLVTKDVHPTYAETKLAAPQNVKVTAINMATVVEWISPHNPKSNVTYTTRYILRKENASICVNTKELKCDVENLPSVFGCYIFQVRAEYQGLFSEWVNASEFLPNKHTIIGPPTVHLAIQNNTLDVYVQAPVLKVGKLADLFSQVSYVIRYWTEGFEEEAIEKMVTETSVVQLNIKGLQSWSRYCAQAMVVPKGYKNGKQFSATVCVNNTPVLISCVIAAAILLPLSILAAWLIYKVYRFLYPKTKLPELLKNLFVPTFWNAEATQHSAHQKEQHDKISAISEESLHEELSEKAKISEDNDSGLTSVLAPIQESSWHGGGSFCPETFSRSVKKKNLLPLSQLLEDTRESGNVPHHLLETRVFAKLRSNGVVQAEPLELHFSGFEVGKDYRKNLKLVNVSSEVLSVHILPPLTKHFQINYTKKCRLVPGLAYTVTVYFQPDEWRYFSDNIRIHCKGEENLLVPVHAYPVINDLHIPSHISLPPVPLGQSASHVIPLSCSCPIDFEFQVHCLQPHKAFTVKPLSGIIPANGKTALKVTFTPLRYGTADITLQLVISQFNSKPVIFTVTGSSSPYLLLSKPDGNVEDDDNFGEEWKTSDGKSPAVTSHHKLKMAPSLQKGSKKKTKPDPQLQVSITDITTRAGLVKMLLQPQDKMRYKDLREAMSYTKVADQTREMKEATFLKKVQQKEQKAKHICWQVDLGDDPCSTDQKLTILKEQDEALAAYKLKYCGESVAFSRSSTKLSSRRVLRHVGQLPECTAVFSSYGTGRLEVRQRALRVFQQAARKVVLQCRMNKRLVSLRELVRKTRSLQGDKESDGDEKPCVFTLTPEKLLPFTFNTFTPDDQPDELAVNVLGHVPVRMPEADMKLTIPLFSLKVPQRYKLMGYQPLSVYDAAATFIPPDPSRTLRTGAQDELLPVVTCTAVDLSEDEEDKKQEEDDGSDQDLGPTLSFSAPEALLRPPNAHPLRIFNPAPHVYAFKAAPLYLECDLDFHLCPLPRYTIPKGDAVGVHLPPTQKKLLDRKDIIKGIMTWKKFPSVALSTLSNILTIRSDCAPHVSDPFGIVLLPLEAPPALRDLPDSIRDEIQAGVSESSDLRLTPEMVEAEFGLSERSSATSIKEDGDEDNGTPVATVAPAETAMRDTREQPLASTQSNRLGPKVLGRLKELKSTGRVSCASSCDSK</sequence>
<dbReference type="InterPro" id="IPR013783">
    <property type="entry name" value="Ig-like_fold"/>
</dbReference>
<accession>A0A7J6DI87</accession>
<evidence type="ECO:0000259" key="4">
    <source>
        <dbReference type="Pfam" id="PF01108"/>
    </source>
</evidence>
<dbReference type="Gene3D" id="2.60.40.10">
    <property type="entry name" value="Immunoglobulins"/>
    <property type="match status" value="3"/>
</dbReference>
<dbReference type="PANTHER" id="PTHR46500">
    <property type="entry name" value="CILIA- AND FLAGELLA-ASSOCIATED PROTEIN 221"/>
    <property type="match status" value="1"/>
</dbReference>
<dbReference type="InterPro" id="IPR003961">
    <property type="entry name" value="FN3_dom"/>
</dbReference>